<evidence type="ECO:0000256" key="2">
    <source>
        <dbReference type="ARBA" id="ARBA00004651"/>
    </source>
</evidence>
<dbReference type="InterPro" id="IPR011006">
    <property type="entry name" value="CheY-like_superfamily"/>
</dbReference>
<evidence type="ECO:0000256" key="9">
    <source>
        <dbReference type="ARBA" id="ARBA00022840"/>
    </source>
</evidence>
<evidence type="ECO:0000259" key="19">
    <source>
        <dbReference type="PROSITE" id="PS50109"/>
    </source>
</evidence>
<comment type="subcellular location">
    <subcellularLocation>
        <location evidence="2">Cell membrane</location>
        <topology evidence="2">Multi-pass membrane protein</topology>
    </subcellularLocation>
</comment>
<dbReference type="GO" id="GO:0005524">
    <property type="term" value="F:ATP binding"/>
    <property type="evidence" value="ECO:0007669"/>
    <property type="project" value="UniProtKB-KW"/>
</dbReference>
<comment type="catalytic activity">
    <reaction evidence="1">
        <text>ATP + protein L-histidine = ADP + protein N-phospho-L-histidine.</text>
        <dbReference type="EC" id="2.7.13.3"/>
    </reaction>
</comment>
<dbReference type="SUPFAM" id="SSF52172">
    <property type="entry name" value="CheY-like"/>
    <property type="match status" value="1"/>
</dbReference>
<dbReference type="AlphaFoldDB" id="A0AAN0RXH4"/>
<dbReference type="KEGG" id="bcen:DM39_5837"/>
<evidence type="ECO:0000256" key="4">
    <source>
        <dbReference type="ARBA" id="ARBA00022475"/>
    </source>
</evidence>
<keyword evidence="7" id="KW-0732">Signal</keyword>
<dbReference type="Pfam" id="PF01627">
    <property type="entry name" value="Hpt"/>
    <property type="match status" value="1"/>
</dbReference>
<evidence type="ECO:0000259" key="21">
    <source>
        <dbReference type="PROSITE" id="PS50894"/>
    </source>
</evidence>
<keyword evidence="9" id="KW-0067">ATP-binding</keyword>
<dbReference type="Gene3D" id="1.20.120.160">
    <property type="entry name" value="HPT domain"/>
    <property type="match status" value="1"/>
</dbReference>
<proteinExistence type="predicted"/>
<organism evidence="22 23">
    <name type="scientific">Burkholderia cenocepacia</name>
    <dbReference type="NCBI Taxonomy" id="95486"/>
    <lineage>
        <taxon>Bacteria</taxon>
        <taxon>Pseudomonadati</taxon>
        <taxon>Pseudomonadota</taxon>
        <taxon>Betaproteobacteria</taxon>
        <taxon>Burkholderiales</taxon>
        <taxon>Burkholderiaceae</taxon>
        <taxon>Burkholderia</taxon>
        <taxon>Burkholderia cepacia complex</taxon>
    </lineage>
</organism>
<evidence type="ECO:0000256" key="14">
    <source>
        <dbReference type="ARBA" id="ARBA00058004"/>
    </source>
</evidence>
<dbReference type="Gene3D" id="3.40.50.2300">
    <property type="match status" value="1"/>
</dbReference>
<dbReference type="InterPro" id="IPR008207">
    <property type="entry name" value="Sig_transdc_His_kin_Hpt_dom"/>
</dbReference>
<feature type="domain" description="Histidine kinase" evidence="19">
    <location>
        <begin position="525"/>
        <end position="749"/>
    </location>
</feature>
<evidence type="ECO:0000256" key="16">
    <source>
        <dbReference type="PROSITE-ProRule" id="PRU00110"/>
    </source>
</evidence>
<dbReference type="CDD" id="cd00082">
    <property type="entry name" value="HisKA"/>
    <property type="match status" value="1"/>
</dbReference>
<feature type="domain" description="Response regulatory" evidence="20">
    <location>
        <begin position="901"/>
        <end position="1015"/>
    </location>
</feature>
<evidence type="ECO:0000313" key="23">
    <source>
        <dbReference type="Proteomes" id="UP000029413"/>
    </source>
</evidence>
<evidence type="ECO:0000256" key="11">
    <source>
        <dbReference type="ARBA" id="ARBA00023012"/>
    </source>
</evidence>
<dbReference type="PANTHER" id="PTHR45339:SF1">
    <property type="entry name" value="HYBRID SIGNAL TRANSDUCTION HISTIDINE KINASE J"/>
    <property type="match status" value="1"/>
</dbReference>
<evidence type="ECO:0000256" key="8">
    <source>
        <dbReference type="ARBA" id="ARBA00022741"/>
    </source>
</evidence>
<evidence type="ECO:0000256" key="12">
    <source>
        <dbReference type="ARBA" id="ARBA00023026"/>
    </source>
</evidence>
<dbReference type="SMART" id="SM00387">
    <property type="entry name" value="HATPase_c"/>
    <property type="match status" value="1"/>
</dbReference>
<dbReference type="PROSITE" id="PS50110">
    <property type="entry name" value="RESPONSE_REGULATORY"/>
    <property type="match status" value="1"/>
</dbReference>
<dbReference type="PROSITE" id="PS50109">
    <property type="entry name" value="HIS_KIN"/>
    <property type="match status" value="1"/>
</dbReference>
<dbReference type="Gene3D" id="3.30.565.10">
    <property type="entry name" value="Histidine kinase-like ATPase, C-terminal domain"/>
    <property type="match status" value="1"/>
</dbReference>
<dbReference type="FunFam" id="3.30.565.10:FF:000010">
    <property type="entry name" value="Sensor histidine kinase RcsC"/>
    <property type="match status" value="1"/>
</dbReference>
<dbReference type="Proteomes" id="UP000029413">
    <property type="component" value="Chromosome 2"/>
</dbReference>
<evidence type="ECO:0000256" key="3">
    <source>
        <dbReference type="ARBA" id="ARBA00012438"/>
    </source>
</evidence>
<comment type="function">
    <text evidence="14">Member of the two-component regulatory system BvgS/BvgA. Phosphorylates BvgA via a four-step phosphorelay in response to environmental signals.</text>
</comment>
<dbReference type="CDD" id="cd16922">
    <property type="entry name" value="HATPase_EvgS-ArcB-TorS-like"/>
    <property type="match status" value="1"/>
</dbReference>
<keyword evidence="6 18" id="KW-0812">Transmembrane</keyword>
<dbReference type="Pfam" id="PF02518">
    <property type="entry name" value="HATPase_c"/>
    <property type="match status" value="1"/>
</dbReference>
<sequence length="1126" mass="122781">MPILRQTLGELRRYHRLLMAGGRWAAALVLLVALIADIAMLVRTYVTDERQTFEIAHRLVRGRVDGNVHSFLNGLVRAELSWGDERAVPLSLIARFKANNNLLYWKPFPDERLELVLAAAPGATPDDATIEHYFQFATQIGRANIAASRVLERQTTQIFFSPDRKIVALLPSSAVDHPERLALDAGRADFVRELTDGSEELLPGVPTRLHNVVPKVHWSPHLYTLPNGSKVLRLAAPVVHHDRIEAILVNEVDPSDLIWPIAGNLYEGTYAIVTDAGDVIATTANGGLDGELANRISRWQQSRERAAGKRVEQRDGSRVFLARKIGQTGYTLVYTYSWRDIAAAIWGKALTAAAISVFVLVAIWFMLYVLNRRVFRPMYARSAQVFESERLSRTMIETVPVGIGLVSTGSGELLYGGSSLLTLGEMLEGGMQRLLGELSKCYARRQLADRNVADAVFREDLILPTRDGSQIALQAHFAFGRYLGKDVLVTAFIDMTASRQLQQQLHDAKLAADQANAAKSSFLATMSHEIRTPLNAILGNLELLAHSSLNPLQRDRLHVISMSSRGLLAIIQDVLDFSKIEAGEMQLEHISFNVADVMVRALTIFAPIAQAKGIVLYGAFGSAIDQRMRGDPGRLAQVVHNLLSNAIKFTLHGKVTLRIAYAASPADSPLCSKLVVTVSDTGIGIDEAQREHLFKAFAQADSSISRRFGGTGLGLALCQRLTATMGGTIRYDGELGQGSCFTVSVPLDCANPSGQHIVPDPRIFAGQSVVLMATSDDWHAYAVPLMTAWGAHVKAVHHPDEIADIEGRVLVICGDRKGWSADSENRLVEDCSAVINCSINGPLQPIRVGRVLSVSCFSPSGLRNALAHVLNGEPLIPLNAPPAIDDDSSIDTQPTPRLDLHVLVAEDNEVNQRLLDEQLTLLGCSARIVGDGVEALQVLSEETFDVLLTDLNMPRMDGYLLAQIMRERWPHTPIVAITADATVNEHRRCSELGIRAVVSKPLSLGRLAKILTQVSNTDASPSGPVNDDDGPVGDRTLPASVVAAFRQSCNRSLDMLRDALSRGDEPTMLAELHSLKGALGIFQQRELARRCSELERQIHTHGLGGVGSGIQTLIDALGLLSDHEGS</sequence>
<dbReference type="InterPro" id="IPR004358">
    <property type="entry name" value="Sig_transdc_His_kin-like_C"/>
</dbReference>
<gene>
    <name evidence="22" type="ORF">DM39_5837</name>
</gene>
<dbReference type="InterPro" id="IPR005467">
    <property type="entry name" value="His_kinase_dom"/>
</dbReference>
<dbReference type="SUPFAM" id="SSF55874">
    <property type="entry name" value="ATPase domain of HSP90 chaperone/DNA topoisomerase II/histidine kinase"/>
    <property type="match status" value="1"/>
</dbReference>
<evidence type="ECO:0000256" key="10">
    <source>
        <dbReference type="ARBA" id="ARBA00022989"/>
    </source>
</evidence>
<accession>A0AAN0RXH4</accession>
<feature type="transmembrane region" description="Helical" evidence="18">
    <location>
        <begin position="349"/>
        <end position="370"/>
    </location>
</feature>
<evidence type="ECO:0000256" key="13">
    <source>
        <dbReference type="ARBA" id="ARBA00023136"/>
    </source>
</evidence>
<keyword evidence="13 18" id="KW-0472">Membrane</keyword>
<evidence type="ECO:0000256" key="17">
    <source>
        <dbReference type="PROSITE-ProRule" id="PRU00169"/>
    </source>
</evidence>
<protein>
    <recommendedName>
        <fullName evidence="15">Virulence sensor protein BvgS</fullName>
        <ecNumber evidence="3">2.7.13.3</ecNumber>
    </recommendedName>
</protein>
<dbReference type="SUPFAM" id="SSF47384">
    <property type="entry name" value="Homodimeric domain of signal transducing histidine kinase"/>
    <property type="match status" value="1"/>
</dbReference>
<evidence type="ECO:0000256" key="18">
    <source>
        <dbReference type="SAM" id="Phobius"/>
    </source>
</evidence>
<feature type="modified residue" description="4-aspartylphosphate" evidence="17">
    <location>
        <position position="950"/>
    </location>
</feature>
<name>A0AAN0RXH4_9BURK</name>
<dbReference type="InterPro" id="IPR003661">
    <property type="entry name" value="HisK_dim/P_dom"/>
</dbReference>
<dbReference type="GO" id="GO:0005886">
    <property type="term" value="C:plasma membrane"/>
    <property type="evidence" value="ECO:0007669"/>
    <property type="project" value="UniProtKB-SubCell"/>
</dbReference>
<evidence type="ECO:0000256" key="6">
    <source>
        <dbReference type="ARBA" id="ARBA00022692"/>
    </source>
</evidence>
<dbReference type="EC" id="2.7.13.3" evidence="3"/>
<dbReference type="InterPro" id="IPR003594">
    <property type="entry name" value="HATPase_dom"/>
</dbReference>
<dbReference type="PANTHER" id="PTHR45339">
    <property type="entry name" value="HYBRID SIGNAL TRANSDUCTION HISTIDINE KINASE J"/>
    <property type="match status" value="1"/>
</dbReference>
<dbReference type="InterPro" id="IPR036097">
    <property type="entry name" value="HisK_dim/P_sf"/>
</dbReference>
<dbReference type="SMART" id="SM00388">
    <property type="entry name" value="HisKA"/>
    <property type="match status" value="1"/>
</dbReference>
<dbReference type="Pfam" id="PF00512">
    <property type="entry name" value="HisKA"/>
    <property type="match status" value="1"/>
</dbReference>
<evidence type="ECO:0000256" key="1">
    <source>
        <dbReference type="ARBA" id="ARBA00000085"/>
    </source>
</evidence>
<keyword evidence="10 18" id="KW-1133">Transmembrane helix</keyword>
<feature type="transmembrane region" description="Helical" evidence="18">
    <location>
        <begin position="21"/>
        <end position="42"/>
    </location>
</feature>
<dbReference type="CDD" id="cd17546">
    <property type="entry name" value="REC_hyHK_CKI1_RcsC-like"/>
    <property type="match status" value="1"/>
</dbReference>
<dbReference type="Gene3D" id="1.10.287.130">
    <property type="match status" value="1"/>
</dbReference>
<evidence type="ECO:0000259" key="20">
    <source>
        <dbReference type="PROSITE" id="PS50110"/>
    </source>
</evidence>
<keyword evidence="4" id="KW-1003">Cell membrane</keyword>
<keyword evidence="12" id="KW-0843">Virulence</keyword>
<reference evidence="22 23" key="1">
    <citation type="submission" date="2014-05" db="EMBL/GenBank/DDBJ databases">
        <authorList>
            <person name="Bishop-Lilly K.A."/>
            <person name="Broomall S.M."/>
            <person name="Chain P.S."/>
            <person name="Chertkov O."/>
            <person name="Coyne S.R."/>
            <person name="Daligault H.E."/>
            <person name="Davenport K.W."/>
            <person name="Erkkila T."/>
            <person name="Frey K.G."/>
            <person name="Gibbons H.S."/>
            <person name="Gu W."/>
            <person name="Jaissle J."/>
            <person name="Johnson S.L."/>
            <person name="Koroleva G.I."/>
            <person name="Ladner J.T."/>
            <person name="Lo C.-C."/>
            <person name="Minogue T.D."/>
            <person name="Munk C."/>
            <person name="Palacios G.F."/>
            <person name="Redden C.L."/>
            <person name="Rosenzweig C.N."/>
            <person name="Scholz M.B."/>
            <person name="Teshima H."/>
            <person name="Xu Y."/>
        </authorList>
    </citation>
    <scope>NUCLEOTIDE SEQUENCE [LARGE SCALE GENOMIC DNA]</scope>
    <source>
        <strain evidence="22 23">DDS 22E-1</strain>
    </source>
</reference>
<dbReference type="InterPro" id="IPR001789">
    <property type="entry name" value="Sig_transdc_resp-reg_receiver"/>
</dbReference>
<keyword evidence="8" id="KW-0547">Nucleotide-binding</keyword>
<dbReference type="SUPFAM" id="SSF47226">
    <property type="entry name" value="Histidine-containing phosphotransfer domain, HPT domain"/>
    <property type="match status" value="1"/>
</dbReference>
<dbReference type="PROSITE" id="PS50894">
    <property type="entry name" value="HPT"/>
    <property type="match status" value="1"/>
</dbReference>
<dbReference type="GO" id="GO:0000155">
    <property type="term" value="F:phosphorelay sensor kinase activity"/>
    <property type="evidence" value="ECO:0007669"/>
    <property type="project" value="InterPro"/>
</dbReference>
<keyword evidence="5 17" id="KW-0597">Phosphoprotein</keyword>
<dbReference type="InterPro" id="IPR036890">
    <property type="entry name" value="HATPase_C_sf"/>
</dbReference>
<dbReference type="Pfam" id="PF00072">
    <property type="entry name" value="Response_reg"/>
    <property type="match status" value="1"/>
</dbReference>
<dbReference type="PRINTS" id="PR00344">
    <property type="entry name" value="BCTRLSENSOR"/>
</dbReference>
<dbReference type="EMBL" id="CP007784">
    <property type="protein sequence ID" value="AIO35647.1"/>
    <property type="molecule type" value="Genomic_DNA"/>
</dbReference>
<feature type="domain" description="HPt" evidence="21">
    <location>
        <begin position="1034"/>
        <end position="1126"/>
    </location>
</feature>
<dbReference type="SMART" id="SM00448">
    <property type="entry name" value="REC"/>
    <property type="match status" value="1"/>
</dbReference>
<dbReference type="InterPro" id="IPR036641">
    <property type="entry name" value="HPT_dom_sf"/>
</dbReference>
<keyword evidence="23" id="KW-1185">Reference proteome</keyword>
<evidence type="ECO:0000256" key="5">
    <source>
        <dbReference type="ARBA" id="ARBA00022553"/>
    </source>
</evidence>
<evidence type="ECO:0000256" key="7">
    <source>
        <dbReference type="ARBA" id="ARBA00022729"/>
    </source>
</evidence>
<keyword evidence="11" id="KW-0902">Two-component regulatory system</keyword>
<evidence type="ECO:0000313" key="22">
    <source>
        <dbReference type="EMBL" id="AIO35647.1"/>
    </source>
</evidence>
<evidence type="ECO:0000256" key="15">
    <source>
        <dbReference type="ARBA" id="ARBA00070152"/>
    </source>
</evidence>
<feature type="modified residue" description="Phosphohistidine" evidence="16">
    <location>
        <position position="1073"/>
    </location>
</feature>